<evidence type="ECO:0000313" key="8">
    <source>
        <dbReference type="Proteomes" id="UP001610446"/>
    </source>
</evidence>
<reference evidence="7 8" key="1">
    <citation type="submission" date="2024-07" db="EMBL/GenBank/DDBJ databases">
        <title>Section-level genome sequencing and comparative genomics of Aspergillus sections Usti and Cavernicolus.</title>
        <authorList>
            <consortium name="Lawrence Berkeley National Laboratory"/>
            <person name="Nybo J.L."/>
            <person name="Vesth T.C."/>
            <person name="Theobald S."/>
            <person name="Frisvad J.C."/>
            <person name="Larsen T.O."/>
            <person name="Kjaerboelling I."/>
            <person name="Rothschild-Mancinelli K."/>
            <person name="Lyhne E.K."/>
            <person name="Kogle M.E."/>
            <person name="Barry K."/>
            <person name="Clum A."/>
            <person name="Na H."/>
            <person name="Ledsgaard L."/>
            <person name="Lin J."/>
            <person name="Lipzen A."/>
            <person name="Kuo A."/>
            <person name="Riley R."/>
            <person name="Mondo S."/>
            <person name="Labutti K."/>
            <person name="Haridas S."/>
            <person name="Pangalinan J."/>
            <person name="Salamov A.A."/>
            <person name="Simmons B.A."/>
            <person name="Magnuson J.K."/>
            <person name="Chen J."/>
            <person name="Drula E."/>
            <person name="Henrissat B."/>
            <person name="Wiebenga A."/>
            <person name="Lubbers R.J."/>
            <person name="Gomes A.C."/>
            <person name="Makela M.R."/>
            <person name="Stajich J."/>
            <person name="Grigoriev I.V."/>
            <person name="Mortensen U.H."/>
            <person name="De Vries R.P."/>
            <person name="Baker S.E."/>
            <person name="Andersen M.R."/>
        </authorList>
    </citation>
    <scope>NUCLEOTIDE SEQUENCE [LARGE SCALE GENOMIC DNA]</scope>
    <source>
        <strain evidence="7 8">CBS 123904</strain>
    </source>
</reference>
<feature type="region of interest" description="Disordered" evidence="6">
    <location>
        <begin position="776"/>
        <end position="937"/>
    </location>
</feature>
<proteinExistence type="inferred from homology"/>
<gene>
    <name evidence="7" type="ORF">BJY01DRAFT_226507</name>
</gene>
<feature type="compositionally biased region" description="Low complexity" evidence="6">
    <location>
        <begin position="889"/>
        <end position="907"/>
    </location>
</feature>
<feature type="repeat" description="PPR" evidence="5">
    <location>
        <begin position="181"/>
        <end position="215"/>
    </location>
</feature>
<evidence type="ECO:0008006" key="9">
    <source>
        <dbReference type="Google" id="ProtNLM"/>
    </source>
</evidence>
<dbReference type="InterPro" id="IPR011990">
    <property type="entry name" value="TPR-like_helical_dom_sf"/>
</dbReference>
<comment type="function">
    <text evidence="3">Regulates mitochondrial small subunit maturation by controlling 15S rRNA 5'-end processing. Localizes to the 5' precursor of the 15S rRNA in a position that is subsequently occupied by mS47 in the mature yeast mtSSU. Uses structure and sequence-specific RNA recognition, binding to a single-stranded region of the precursor and specifically recognizing bases -6 to -1. The exchange of Ccm1 for mS47 is coupled to the irreversible removal of precursor rRNA that is accompanied by conformational changes of the mitoribosomal proteins uS5m and mS26. These conformational changes signal completion of 5'-end rRNA processing through protection of the mature 5'-end of the 15S rRNA and stabilization of mS47. The removal of the 5' precursor together with the dissociation of Ccm1 may be catalyzed by the 5'-3' exoribonuclease Pet127. Involved in the specific removal of group I introns in mitochondrial encoded transcripts.</text>
</comment>
<name>A0ABR4IWH4_9EURO</name>
<dbReference type="Gene3D" id="1.25.40.10">
    <property type="entry name" value="Tetratricopeptide repeat domain"/>
    <property type="match status" value="1"/>
</dbReference>
<feature type="compositionally biased region" description="Polar residues" evidence="6">
    <location>
        <begin position="857"/>
        <end position="879"/>
    </location>
</feature>
<evidence type="ECO:0000256" key="3">
    <source>
        <dbReference type="ARBA" id="ARBA00044493"/>
    </source>
</evidence>
<dbReference type="PANTHER" id="PTHR47447:SF24">
    <property type="entry name" value="PENTATRICOPEPTIDE REPEAT-CONTAINING PROTEIN"/>
    <property type="match status" value="1"/>
</dbReference>
<evidence type="ECO:0000256" key="4">
    <source>
        <dbReference type="ARBA" id="ARBA00044511"/>
    </source>
</evidence>
<dbReference type="EMBL" id="JBFXLU010000280">
    <property type="protein sequence ID" value="KAL2831629.1"/>
    <property type="molecule type" value="Genomic_DNA"/>
</dbReference>
<comment type="subunit">
    <text evidence="4">Binds to mitochondrial small subunit 15S rRNA.</text>
</comment>
<feature type="compositionally biased region" description="Basic and acidic residues" evidence="6">
    <location>
        <begin position="776"/>
        <end position="792"/>
    </location>
</feature>
<keyword evidence="8" id="KW-1185">Reference proteome</keyword>
<dbReference type="Proteomes" id="UP001610446">
    <property type="component" value="Unassembled WGS sequence"/>
</dbReference>
<protein>
    <recommendedName>
        <fullName evidence="9">Pentatricopeptide repeat protein</fullName>
    </recommendedName>
</protein>
<organism evidence="7 8">
    <name type="scientific">Aspergillus pseudoustus</name>
    <dbReference type="NCBI Taxonomy" id="1810923"/>
    <lineage>
        <taxon>Eukaryota</taxon>
        <taxon>Fungi</taxon>
        <taxon>Dikarya</taxon>
        <taxon>Ascomycota</taxon>
        <taxon>Pezizomycotina</taxon>
        <taxon>Eurotiomycetes</taxon>
        <taxon>Eurotiomycetidae</taxon>
        <taxon>Eurotiales</taxon>
        <taxon>Aspergillaceae</taxon>
        <taxon>Aspergillus</taxon>
        <taxon>Aspergillus subgen. Nidulantes</taxon>
    </lineage>
</organism>
<feature type="compositionally biased region" description="Basic and acidic residues" evidence="6">
    <location>
        <begin position="924"/>
        <end position="937"/>
    </location>
</feature>
<dbReference type="PANTHER" id="PTHR47447">
    <property type="entry name" value="OS03G0856100 PROTEIN"/>
    <property type="match status" value="1"/>
</dbReference>
<evidence type="ECO:0000256" key="1">
    <source>
        <dbReference type="ARBA" id="ARBA00006192"/>
    </source>
</evidence>
<dbReference type="InterPro" id="IPR002885">
    <property type="entry name" value="PPR_rpt"/>
</dbReference>
<evidence type="ECO:0000256" key="6">
    <source>
        <dbReference type="SAM" id="MobiDB-lite"/>
    </source>
</evidence>
<comment type="caution">
    <text evidence="7">The sequence shown here is derived from an EMBL/GenBank/DDBJ whole genome shotgun (WGS) entry which is preliminary data.</text>
</comment>
<dbReference type="PROSITE" id="PS51375">
    <property type="entry name" value="PPR"/>
    <property type="match status" value="1"/>
</dbReference>
<evidence type="ECO:0000256" key="5">
    <source>
        <dbReference type="PROSITE-ProRule" id="PRU00708"/>
    </source>
</evidence>
<feature type="compositionally biased region" description="Polar residues" evidence="6">
    <location>
        <begin position="813"/>
        <end position="848"/>
    </location>
</feature>
<keyword evidence="2" id="KW-0677">Repeat</keyword>
<comment type="similarity">
    <text evidence="1">Belongs to the CCM1 family.</text>
</comment>
<sequence>MLRCSHATALRTQFIPSAALRAPLSSPWAKAPRSCSLLAQAHKPAQAVTFPTVLPQLRLYSTRFDDDDDSHWDSRSPEALDESEEPRWSSNSIGRPRKRPVKAQHRIHGPWAFRKNKQGDHLVRIAMGKGSPVSRNEIQMELKWIRDRVVLAQRVRRLLNKDDITFAYALVHAAHTQGMDSAAAWNDILAYCMDKGSPLGAWRFWNKMKKLGNQPNAFSYTIMLRGISQNERYPGYSPIDMALKVYRGLHAPNSTIEPNIIIGNAMLGVCSRHNDMDTLWEIAGELPEEGPGSPDDRTYTIILNAIRTSIQKSVAELQESPRTTKNMMRYRRLLGVVEGKKIWGDVVYLWKRGQIQMTDQLVSAMAGILLEGPEERHLYDVFDLYRQTTGIPNYSRSPKETLSSRLRAYRNTLVYQTTEDIPFVDVADVEDGLPNPGDVQPADLAKVEEEERDGFEGLFDPVLSKLGEPVLVGSDRRPAVSDTGAMWMPVSNRTLTRLLDVALLTNDYGGIAKRYWEHFMHDAVGYRLKPDLYSCLAYLRILRLTRSAKASVALFHDTIIPAGSADGVLFHLAMSVCRRDRKNFNILLLANELMALMNEHLVLPDARAVSGYLDLINILTSNSQLLIALKGLDDKKQELAHNNLEGDLHAVYRELRLDLQLIAIETARPAVAKLKTAMEEFMKGPPTKAQSANRVTMKVEPQGGHEIILLMQNMRRMLDSFLQNATEKHHSKEFLKSIKEESLGLRIYSNAQLSDQYTNKHIYPTMEQKVEFVARTKKETEATKEGDAERLSSEQLPPFKLPETQLPEAQSGELPSQEPNFQTPQSQDSQPRETQLQETQAEESQSGEPQLRETQVDGVNSQEFQPEEVQSQETQSQDSLPEEVKAEESQSQEQPQESPSETPLPQEAQAVEPKSQESQFQEAQAEKAPSEKPQSDK</sequence>
<dbReference type="Pfam" id="PF13041">
    <property type="entry name" value="PPR_2"/>
    <property type="match status" value="1"/>
</dbReference>
<accession>A0ABR4IWH4</accession>
<evidence type="ECO:0000256" key="2">
    <source>
        <dbReference type="ARBA" id="ARBA00022737"/>
    </source>
</evidence>
<feature type="region of interest" description="Disordered" evidence="6">
    <location>
        <begin position="66"/>
        <end position="101"/>
    </location>
</feature>
<evidence type="ECO:0000313" key="7">
    <source>
        <dbReference type="EMBL" id="KAL2831629.1"/>
    </source>
</evidence>